<feature type="transmembrane region" description="Helical" evidence="7">
    <location>
        <begin position="529"/>
        <end position="549"/>
    </location>
</feature>
<reference evidence="9" key="1">
    <citation type="submission" date="2023-01" db="EMBL/GenBank/DDBJ databases">
        <title>Colletotrichum chrysophilum M932 genome sequence.</title>
        <authorList>
            <person name="Baroncelli R."/>
        </authorList>
    </citation>
    <scope>NUCLEOTIDE SEQUENCE</scope>
    <source>
        <strain evidence="9">M932</strain>
    </source>
</reference>
<gene>
    <name evidence="9" type="ORF">CCHR01_00283</name>
</gene>
<dbReference type="Proteomes" id="UP001243330">
    <property type="component" value="Unassembled WGS sequence"/>
</dbReference>
<feature type="transmembrane region" description="Helical" evidence="7">
    <location>
        <begin position="156"/>
        <end position="177"/>
    </location>
</feature>
<dbReference type="InterPro" id="IPR011701">
    <property type="entry name" value="MFS"/>
</dbReference>
<name>A0AAD9B4B2_9PEZI</name>
<dbReference type="PROSITE" id="PS50850">
    <property type="entry name" value="MFS"/>
    <property type="match status" value="1"/>
</dbReference>
<feature type="transmembrane region" description="Helical" evidence="7">
    <location>
        <begin position="357"/>
        <end position="376"/>
    </location>
</feature>
<dbReference type="GO" id="GO:0015244">
    <property type="term" value="F:fluconazole transmembrane transporter activity"/>
    <property type="evidence" value="ECO:0007669"/>
    <property type="project" value="TreeGrafter"/>
</dbReference>
<evidence type="ECO:0000256" key="3">
    <source>
        <dbReference type="ARBA" id="ARBA00022989"/>
    </source>
</evidence>
<feature type="transmembrane region" description="Helical" evidence="7">
    <location>
        <begin position="284"/>
        <end position="309"/>
    </location>
</feature>
<feature type="transmembrane region" description="Helical" evidence="7">
    <location>
        <begin position="505"/>
        <end position="523"/>
    </location>
</feature>
<feature type="transmembrane region" description="Helical" evidence="7">
    <location>
        <begin position="396"/>
        <end position="416"/>
    </location>
</feature>
<dbReference type="InterPro" id="IPR020846">
    <property type="entry name" value="MFS_dom"/>
</dbReference>
<evidence type="ECO:0000313" key="10">
    <source>
        <dbReference type="Proteomes" id="UP001243330"/>
    </source>
</evidence>
<comment type="caution">
    <text evidence="9">The sequence shown here is derived from an EMBL/GenBank/DDBJ whole genome shotgun (WGS) entry which is preliminary data.</text>
</comment>
<dbReference type="InterPro" id="IPR036259">
    <property type="entry name" value="MFS_trans_sf"/>
</dbReference>
<feature type="domain" description="Major facilitator superfamily (MFS) profile" evidence="8">
    <location>
        <begin position="123"/>
        <end position="555"/>
    </location>
</feature>
<keyword evidence="2 7" id="KW-0812">Transmembrane</keyword>
<dbReference type="FunFam" id="1.20.1250.20:FF:000011">
    <property type="entry name" value="MFS multidrug transporter, putative"/>
    <property type="match status" value="1"/>
</dbReference>
<dbReference type="AlphaFoldDB" id="A0AAD9B4B2"/>
<proteinExistence type="predicted"/>
<dbReference type="Gene3D" id="1.20.1250.20">
    <property type="entry name" value="MFS general substrate transporter like domains"/>
    <property type="match status" value="1"/>
</dbReference>
<evidence type="ECO:0000256" key="4">
    <source>
        <dbReference type="ARBA" id="ARBA00023136"/>
    </source>
</evidence>
<dbReference type="PANTHER" id="PTHR23502">
    <property type="entry name" value="MAJOR FACILITATOR SUPERFAMILY"/>
    <property type="match status" value="1"/>
</dbReference>
<organism evidence="9 10">
    <name type="scientific">Colletotrichum chrysophilum</name>
    <dbReference type="NCBI Taxonomy" id="1836956"/>
    <lineage>
        <taxon>Eukaryota</taxon>
        <taxon>Fungi</taxon>
        <taxon>Dikarya</taxon>
        <taxon>Ascomycota</taxon>
        <taxon>Pezizomycotina</taxon>
        <taxon>Sordariomycetes</taxon>
        <taxon>Hypocreomycetidae</taxon>
        <taxon>Glomerellales</taxon>
        <taxon>Glomerellaceae</taxon>
        <taxon>Colletotrichum</taxon>
        <taxon>Colletotrichum gloeosporioides species complex</taxon>
    </lineage>
</organism>
<sequence length="557" mass="62118">MDLLHDTPFGILLNFLARGKIKQLQYYEEKNPEIWRRYIEPDASDRSIANSSQEGVPEQAEGASQVQSEVTDVRVDSEKGEDMRLVEFLPGDPEVRLDRLREGMRANDLQNPLNWSLTKKTFATFQICLLTIAIYIGSAIYAAGVRDVSRVFGVSPVAGILGLTLFVAGYGLGPMVWSPISEAPQIGRNPVYIGSIALFVLLQIPTVLSVNFGMLLAFRFITGFVGSPVLAVGGASLAEIWRPQKRAYAICIWGIAAVCGPTMGPVISGFAVDANGWTWTILELIWIGGFTFILLFVFLPETSSSNILFRRTRRIRKLTGNDKLISRGELMAETMTRRDVVQMLLVRPFTLNFTEPMVFLLNLYTALIYGLLYIWFESFAVVFRGIYGFNTGLIGLSFLGIFVGAIIIVPPFFWYLHKYLEPEFDENGFIQPEKRLPPAFLGGVAIPICLFWFGWSSRQSINWIMPIIGSAWFSIGSFLLFNPVLNYLTDAYPDYAASVLAGNDLFRSAFGAGFPMFATAMYTRLGVGWASSLLAFLAIVFIPIPVVLWKVSIPHRC</sequence>
<dbReference type="GO" id="GO:0005886">
    <property type="term" value="C:plasma membrane"/>
    <property type="evidence" value="ECO:0007669"/>
    <property type="project" value="TreeGrafter"/>
</dbReference>
<dbReference type="GO" id="GO:1990961">
    <property type="term" value="P:xenobiotic detoxification by transmembrane export across the plasma membrane"/>
    <property type="evidence" value="ECO:0007669"/>
    <property type="project" value="TreeGrafter"/>
</dbReference>
<dbReference type="CDD" id="cd17323">
    <property type="entry name" value="MFS_Tpo1_MDR_like"/>
    <property type="match status" value="1"/>
</dbReference>
<keyword evidence="10" id="KW-1185">Reference proteome</keyword>
<dbReference type="PANTHER" id="PTHR23502:SF23">
    <property type="entry name" value="FLUCONAZOLE RESISTANCE PROTEIN 1"/>
    <property type="match status" value="1"/>
</dbReference>
<evidence type="ECO:0000256" key="2">
    <source>
        <dbReference type="ARBA" id="ARBA00022692"/>
    </source>
</evidence>
<dbReference type="Pfam" id="PF07690">
    <property type="entry name" value="MFS_1"/>
    <property type="match status" value="1"/>
</dbReference>
<feature type="transmembrane region" description="Helical" evidence="7">
    <location>
        <begin position="250"/>
        <end position="272"/>
    </location>
</feature>
<feature type="transmembrane region" description="Helical" evidence="7">
    <location>
        <begin position="216"/>
        <end position="238"/>
    </location>
</feature>
<feature type="transmembrane region" description="Helical" evidence="7">
    <location>
        <begin position="436"/>
        <end position="455"/>
    </location>
</feature>
<comment type="subcellular location">
    <subcellularLocation>
        <location evidence="1">Membrane</location>
        <topology evidence="1">Multi-pass membrane protein</topology>
    </subcellularLocation>
</comment>
<dbReference type="EMBL" id="JAQOWY010000002">
    <property type="protein sequence ID" value="KAK1857209.1"/>
    <property type="molecule type" value="Genomic_DNA"/>
</dbReference>
<feature type="region of interest" description="Disordered" evidence="6">
    <location>
        <begin position="46"/>
        <end position="75"/>
    </location>
</feature>
<evidence type="ECO:0000256" key="7">
    <source>
        <dbReference type="SAM" id="Phobius"/>
    </source>
</evidence>
<keyword evidence="3 7" id="KW-1133">Transmembrane helix</keyword>
<feature type="transmembrane region" description="Helical" evidence="7">
    <location>
        <begin position="461"/>
        <end position="485"/>
    </location>
</feature>
<evidence type="ECO:0000256" key="5">
    <source>
        <dbReference type="ARBA" id="ARBA00023180"/>
    </source>
</evidence>
<dbReference type="SUPFAM" id="SSF103473">
    <property type="entry name" value="MFS general substrate transporter"/>
    <property type="match status" value="1"/>
</dbReference>
<evidence type="ECO:0000313" key="9">
    <source>
        <dbReference type="EMBL" id="KAK1857209.1"/>
    </source>
</evidence>
<feature type="transmembrane region" description="Helical" evidence="7">
    <location>
        <begin position="122"/>
        <end position="144"/>
    </location>
</feature>
<accession>A0AAD9B4B2</accession>
<evidence type="ECO:0000256" key="1">
    <source>
        <dbReference type="ARBA" id="ARBA00004141"/>
    </source>
</evidence>
<evidence type="ECO:0000256" key="6">
    <source>
        <dbReference type="SAM" id="MobiDB-lite"/>
    </source>
</evidence>
<protein>
    <submittedName>
        <fullName evidence="9">Caffeine resistance protein 5</fullName>
    </submittedName>
</protein>
<keyword evidence="5" id="KW-0325">Glycoprotein</keyword>
<evidence type="ECO:0000259" key="8">
    <source>
        <dbReference type="PROSITE" id="PS50850"/>
    </source>
</evidence>
<keyword evidence="4 7" id="KW-0472">Membrane</keyword>